<dbReference type="AlphaFoldDB" id="W7DND9"/>
<proteinExistence type="predicted"/>
<gene>
    <name evidence="1" type="ORF">MCOL2_08891</name>
</gene>
<evidence type="ECO:0000313" key="1">
    <source>
        <dbReference type="EMBL" id="EUJ56630.1"/>
    </source>
</evidence>
<dbReference type="InterPro" id="IPR008767">
    <property type="entry name" value="Phage_SPP1_head-tail_adaptor"/>
</dbReference>
<dbReference type="RefSeq" id="WP_036063484.1">
    <property type="nucleotide sequence ID" value="NZ_AODM01000030.1"/>
</dbReference>
<comment type="caution">
    <text evidence="1">The sequence shown here is derived from an EMBL/GenBank/DDBJ whole genome shotgun (WGS) entry which is preliminary data.</text>
</comment>
<accession>W7DND9</accession>
<organism evidence="1 2">
    <name type="scientific">Listeria fleischmannii FSL S10-1203</name>
    <dbReference type="NCBI Taxonomy" id="1265822"/>
    <lineage>
        <taxon>Bacteria</taxon>
        <taxon>Bacillati</taxon>
        <taxon>Bacillota</taxon>
        <taxon>Bacilli</taxon>
        <taxon>Bacillales</taxon>
        <taxon>Listeriaceae</taxon>
        <taxon>Listeria</taxon>
    </lineage>
</organism>
<dbReference type="NCBIfam" id="TIGR01563">
    <property type="entry name" value="gp16_SPP1"/>
    <property type="match status" value="1"/>
</dbReference>
<sequence length="117" mass="13623">MQKVNHDCYNDGILNYGTLQTIRTNNGRRATDKVFNSSGFLHFEEMSIREQDRIVCGAMDSILDLKVKTPFRKEARTCKKVKAYGSIYDVITIDKDATRLFWYLQKAGDKSVDRREY</sequence>
<dbReference type="PATRIC" id="fig|1265822.4.peg.1807"/>
<reference evidence="1 2" key="1">
    <citation type="submission" date="2012-12" db="EMBL/GenBank/DDBJ databases">
        <title>Novel taxa of Listeriaceae from agricultural environments in the United States.</title>
        <authorList>
            <person name="den Bakker H.C."/>
            <person name="Allred A."/>
            <person name="Warchocki S."/>
            <person name="Wright E.M."/>
            <person name="Burrell A."/>
            <person name="Nightingale K.K."/>
            <person name="Kephart D."/>
            <person name="Wiedmann M."/>
        </authorList>
    </citation>
    <scope>NUCLEOTIDE SEQUENCE [LARGE SCALE GENOMIC DNA]</scope>
    <source>
        <strain evidence="1 2">FSL S10-1203</strain>
    </source>
</reference>
<dbReference type="EMBL" id="AODM01000030">
    <property type="protein sequence ID" value="EUJ56630.1"/>
    <property type="molecule type" value="Genomic_DNA"/>
</dbReference>
<dbReference type="Proteomes" id="UP000019241">
    <property type="component" value="Unassembled WGS sequence"/>
</dbReference>
<evidence type="ECO:0000313" key="2">
    <source>
        <dbReference type="Proteomes" id="UP000019241"/>
    </source>
</evidence>
<name>W7DND9_9LIST</name>
<protein>
    <submittedName>
        <fullName evidence="1">Phage head-tail adaptor</fullName>
    </submittedName>
</protein>